<dbReference type="InterPro" id="IPR045958">
    <property type="entry name" value="DUF6378"/>
</dbReference>
<evidence type="ECO:0000259" key="1">
    <source>
        <dbReference type="Pfam" id="PF19905"/>
    </source>
</evidence>
<feature type="domain" description="DUF6378" evidence="1">
    <location>
        <begin position="7"/>
        <end position="85"/>
    </location>
</feature>
<accession>A0A6J5RRE9</accession>
<dbReference type="Pfam" id="PF19905">
    <property type="entry name" value="DUF6378"/>
    <property type="match status" value="1"/>
</dbReference>
<name>A0A6J5RRE9_9CAUD</name>
<dbReference type="EMBL" id="LR797300">
    <property type="protein sequence ID" value="CAB4199709.1"/>
    <property type="molecule type" value="Genomic_DNA"/>
</dbReference>
<protein>
    <recommendedName>
        <fullName evidence="1">DUF6378 domain-containing protein</fullName>
    </recommendedName>
</protein>
<proteinExistence type="predicted"/>
<evidence type="ECO:0000313" key="2">
    <source>
        <dbReference type="EMBL" id="CAB4199709.1"/>
    </source>
</evidence>
<reference evidence="2" key="1">
    <citation type="submission" date="2020-05" db="EMBL/GenBank/DDBJ databases">
        <authorList>
            <person name="Chiriac C."/>
            <person name="Salcher M."/>
            <person name="Ghai R."/>
            <person name="Kavagutti S V."/>
        </authorList>
    </citation>
    <scope>NUCLEOTIDE SEQUENCE</scope>
</reference>
<organism evidence="2">
    <name type="scientific">uncultured Caudovirales phage</name>
    <dbReference type="NCBI Taxonomy" id="2100421"/>
    <lineage>
        <taxon>Viruses</taxon>
        <taxon>Duplodnaviria</taxon>
        <taxon>Heunggongvirae</taxon>
        <taxon>Uroviricota</taxon>
        <taxon>Caudoviricetes</taxon>
        <taxon>Peduoviridae</taxon>
        <taxon>Maltschvirus</taxon>
        <taxon>Maltschvirus maltsch</taxon>
    </lineage>
</organism>
<sequence length="86" mass="9029">MSTASDILMEAASLVSIDRHEKHGEASENLGNIGALWSFYLGTPISAKQVAMMMVLLKIARTKTGAPTPDNYVDMAGYAGLAGALS</sequence>
<gene>
    <name evidence="2" type="ORF">UFOVP1339_7</name>
</gene>